<keyword evidence="3 6" id="KW-0812">Transmembrane</keyword>
<organism evidence="7">
    <name type="scientific">Streptomyces sp. R33</name>
    <dbReference type="NCBI Taxonomy" id="3238629"/>
    <lineage>
        <taxon>Bacteria</taxon>
        <taxon>Bacillati</taxon>
        <taxon>Actinomycetota</taxon>
        <taxon>Actinomycetes</taxon>
        <taxon>Kitasatosporales</taxon>
        <taxon>Streptomycetaceae</taxon>
        <taxon>Streptomyces</taxon>
    </lineage>
</organism>
<feature type="transmembrane region" description="Helical" evidence="6">
    <location>
        <begin position="279"/>
        <end position="301"/>
    </location>
</feature>
<feature type="transmembrane region" description="Helical" evidence="6">
    <location>
        <begin position="176"/>
        <end position="197"/>
    </location>
</feature>
<keyword evidence="5 6" id="KW-0472">Membrane</keyword>
<sequence>MAARPLSASLSTVPLPGALMASGKRAHNAMHPAWWRTRSRTAAVRARRLQREAEARFPVITHVAERMVAVNIFDSATRLAAQCFLTAVPLVFAVASFAPEGLQQQMAESVRAVFGLTGEASEQVDDIFGGTDSEFQNAVGLVGALMVLLSSTAVSRAMQRLCKRAWEIPRTGVHIAIWRWVAWIGVWVFVLIVQGPVRNGFGVGLWLGIPLTFVFLALAWWWSQHLLLGGLVGWLPLLPGAVLTALGSTALSLVARFYMPRALNRALSDYGSAGSVFVLLSWLIVVCVAIAIGVTAGAVLAQEPFLAGRLGSPPPKRLRDDQG</sequence>
<feature type="transmembrane region" description="Helical" evidence="6">
    <location>
        <begin position="234"/>
        <end position="259"/>
    </location>
</feature>
<dbReference type="GO" id="GO:0005886">
    <property type="term" value="C:plasma membrane"/>
    <property type="evidence" value="ECO:0007669"/>
    <property type="project" value="UniProtKB-SubCell"/>
</dbReference>
<name>A0AB39YFP3_9ACTN</name>
<evidence type="ECO:0000256" key="3">
    <source>
        <dbReference type="ARBA" id="ARBA00022692"/>
    </source>
</evidence>
<dbReference type="AlphaFoldDB" id="A0AB39YFP3"/>
<evidence type="ECO:0000256" key="4">
    <source>
        <dbReference type="ARBA" id="ARBA00022989"/>
    </source>
</evidence>
<dbReference type="RefSeq" id="WP_324616734.1">
    <property type="nucleotide sequence ID" value="NZ_CP165727.1"/>
</dbReference>
<dbReference type="InterPro" id="IPR017039">
    <property type="entry name" value="Virul_fac_BrkB"/>
</dbReference>
<dbReference type="Pfam" id="PF03631">
    <property type="entry name" value="Virul_fac_BrkB"/>
    <property type="match status" value="1"/>
</dbReference>
<keyword evidence="2" id="KW-1003">Cell membrane</keyword>
<evidence type="ECO:0000313" key="7">
    <source>
        <dbReference type="EMBL" id="XDV67917.1"/>
    </source>
</evidence>
<keyword evidence="4 6" id="KW-1133">Transmembrane helix</keyword>
<evidence type="ECO:0000256" key="6">
    <source>
        <dbReference type="SAM" id="Phobius"/>
    </source>
</evidence>
<gene>
    <name evidence="7" type="ORF">AB5J51_35850</name>
</gene>
<evidence type="ECO:0000256" key="2">
    <source>
        <dbReference type="ARBA" id="ARBA00022475"/>
    </source>
</evidence>
<evidence type="ECO:0000256" key="1">
    <source>
        <dbReference type="ARBA" id="ARBA00004651"/>
    </source>
</evidence>
<comment type="subcellular location">
    <subcellularLocation>
        <location evidence="1">Cell membrane</location>
        <topology evidence="1">Multi-pass membrane protein</topology>
    </subcellularLocation>
</comment>
<protein>
    <submittedName>
        <fullName evidence="7">YhjD/YihY/BrkB family envelope integrity protein</fullName>
    </submittedName>
</protein>
<feature type="transmembrane region" description="Helical" evidence="6">
    <location>
        <begin position="203"/>
        <end position="222"/>
    </location>
</feature>
<proteinExistence type="predicted"/>
<reference evidence="7" key="1">
    <citation type="submission" date="2024-08" db="EMBL/GenBank/DDBJ databases">
        <authorList>
            <person name="Yu S.T."/>
        </authorList>
    </citation>
    <scope>NUCLEOTIDE SEQUENCE</scope>
    <source>
        <strain evidence="7">R33</strain>
    </source>
</reference>
<dbReference type="EMBL" id="CP165727">
    <property type="protein sequence ID" value="XDV67917.1"/>
    <property type="molecule type" value="Genomic_DNA"/>
</dbReference>
<evidence type="ECO:0000256" key="5">
    <source>
        <dbReference type="ARBA" id="ARBA00023136"/>
    </source>
</evidence>
<accession>A0AB39YFP3</accession>